<dbReference type="EMBL" id="JACHJB010000001">
    <property type="protein sequence ID" value="MBB6346426.1"/>
    <property type="molecule type" value="Genomic_DNA"/>
</dbReference>
<keyword evidence="4" id="KW-0378">Hydrolase</keyword>
<evidence type="ECO:0000259" key="7">
    <source>
        <dbReference type="PROSITE" id="PS51462"/>
    </source>
</evidence>
<evidence type="ECO:0000256" key="5">
    <source>
        <dbReference type="ARBA" id="ARBA00022842"/>
    </source>
</evidence>
<dbReference type="Gene3D" id="1.25.10.10">
    <property type="entry name" value="Leucine-rich Repeat Variant"/>
    <property type="match status" value="2"/>
</dbReference>
<keyword evidence="5" id="KW-0460">Magnesium</keyword>
<dbReference type="SUPFAM" id="SSF48371">
    <property type="entry name" value="ARM repeat"/>
    <property type="match status" value="1"/>
</dbReference>
<dbReference type="InterPro" id="IPR000086">
    <property type="entry name" value="NUDIX_hydrolase_dom"/>
</dbReference>
<keyword evidence="3" id="KW-0479">Metal-binding</keyword>
<comment type="similarity">
    <text evidence="2">Belongs to the Nudix hydrolase family.</text>
</comment>
<name>A0A7X0C2E4_9ACTN</name>
<dbReference type="Pfam" id="PF00293">
    <property type="entry name" value="NUDIX"/>
    <property type="match status" value="1"/>
</dbReference>
<comment type="cofactor">
    <cofactor evidence="1">
        <name>Mg(2+)</name>
        <dbReference type="ChEBI" id="CHEBI:18420"/>
    </cofactor>
</comment>
<evidence type="ECO:0000256" key="4">
    <source>
        <dbReference type="ARBA" id="ARBA00022801"/>
    </source>
</evidence>
<dbReference type="InterPro" id="IPR004155">
    <property type="entry name" value="PBS_lyase_HEAT"/>
</dbReference>
<dbReference type="RefSeq" id="WP_221495883.1">
    <property type="nucleotide sequence ID" value="NZ_JACHJB010000001.1"/>
</dbReference>
<evidence type="ECO:0000256" key="6">
    <source>
        <dbReference type="SAM" id="MobiDB-lite"/>
    </source>
</evidence>
<feature type="compositionally biased region" description="Basic and acidic residues" evidence="6">
    <location>
        <begin position="1022"/>
        <end position="1042"/>
    </location>
</feature>
<dbReference type="InterPro" id="IPR015797">
    <property type="entry name" value="NUDIX_hydrolase-like_dom_sf"/>
</dbReference>
<sequence>MARLHFRLRAYVRPRPWPEWRGADLPARVQIAWLSAEIADRPEALRDEPVDELLYQAVRGVGAADVDEPESLARELSDRLDPVLRAEALRVTREAVHAGLLAPARARTLVVGLTGSVAAEPVMDAATAGLAAAALRELSEPWAAVDPLPPEHLYRFLETGPGSTVSAVADAAIEAAAHHGHQNLLSDVATDRNRPPALRRRALELLGELAGRDDIRDLVSLAGTDPLLLAGPAVRCLRGLHRRGHFPAGDDAPAIVNLAIADHSVPAHEVATILFTCRRETLQELTTAAVDDPHWPRRLELLVALAAQGTGDLPVGEKVTDLLRTAPDPPPFLRAIRALRHTAAEEAVLAALPRSPTAALEALEAVGGARTVTALRDGLSLDGRHGADTVGTVVSYLRPVRHRALEVLWHLTEDPDRRQSILVRLDPRDLPHRIAADLGGPDERELALLRAGLDPDKPVAALCTLARNGSSSVVPAIADLLLRIVSDLAASWAPGAYGGSGEPAVPPEVVAAIGDLGGRLHERGKIRPRCLLDAADAREAGDALVASIALDLLDRPALMAAEQMILLSLLLRTSHRGIRSRVHPLLRHRDRHVRKHVIALLARDAEGEDAQALSASLIPLTTAPDVQTVRQALLALGHARACWAAAAIAACLDHPNMNVKKTAATALIRAGAPAAVPKLLFWLGRHDNPGLRATLVEALRAILGDAFAAAVVAAADRAGDDRTRVLLLGGLDGSLSARAVGALADQGSPAGATLLSLVAADRLALGSGTPAELADRMAAHGITPRATPPVTPPDAGLDALVSRGWNVETARRLVERYEGDLGEPAVERLSRLRPMLARWLELAADGPEDRGRVLRFTLRLCPPPWTAGETETFVRSVRTLVAGLADIGGAHRDRLRALLDDTLVRLSPADAFDVAARIRALSWEAVGSRSPLTLLRRCGAVLTRADLGRALAVARAGANPWLAEEEVLREAFGLTRPVTATASSGGAEAHERPAAGRWREALAAAARTPDALRRFRVADRPMKGLDSREPDASHGDRARAGRDGCPLDSREQLDALIGIFPAAGPEVRDILLDWMIELQPIDAPSWTVAEDARRRVSTVRAPGPVDRGQPRSAVLCECLLEMLDDPVQDQREAAARALLSWPEPRFRLTVLRAFLNGRVDLTVTADLAHALTLMSETEMREAGEHDSGADAACERIARVAAHLAPPNIERLIPLLLSWWEHGGPSLRASAERALRKAAPDVLAEALSSRLEAGAWGLIDLIAGVTLLRTPALARARRRLGEEGRADLADRIVLADGPLRPPHAAQQDAAALSALRGRTRGPQAAAREHQPPRAELLRLARTGGPEQIRRALTLLAERFDDAPARPRRHDADQPADRDPELEELLAESLSHPEARVRLHAHRISRKVMNHGDYLEQTSLLLHDRQPDIVRSAVRTLCHAAWKPAIPALVGLLTHSDPAVRRATSDGLVLLGAPTIPALRHAAGKARPDRRHLYTTVLEKITTTPEDRSTVNNTIDKIAWIHLDNGRILSTRSRGKTVWYIPGGKREPGETDLDTLIREIGEELSITIIPTTATHVGTYHAQAHGHADGITVQMACYTADHHGVPTPSSEIEEITWLTYADRDRVSPVDKIIFDHLHQTGRLH</sequence>
<dbReference type="PANTHER" id="PTHR43758:SF2">
    <property type="entry name" value="OXIDIZED PURINE NUCLEOSIDE TRIPHOSPHATE HYDROLASE"/>
    <property type="match status" value="1"/>
</dbReference>
<evidence type="ECO:0000256" key="3">
    <source>
        <dbReference type="ARBA" id="ARBA00022723"/>
    </source>
</evidence>
<dbReference type="PANTHER" id="PTHR43758">
    <property type="entry name" value="7,8-DIHYDRO-8-OXOGUANINE TRIPHOSPHATASE"/>
    <property type="match status" value="1"/>
</dbReference>
<dbReference type="GO" id="GO:0046872">
    <property type="term" value="F:metal ion binding"/>
    <property type="evidence" value="ECO:0007669"/>
    <property type="project" value="UniProtKB-KW"/>
</dbReference>
<accession>A0A7X0C2E4</accession>
<reference evidence="8 9" key="1">
    <citation type="submission" date="2020-08" db="EMBL/GenBank/DDBJ databases">
        <title>Sequencing the genomes of 1000 actinobacteria strains.</title>
        <authorList>
            <person name="Klenk H.-P."/>
        </authorList>
    </citation>
    <scope>NUCLEOTIDE SEQUENCE [LARGE SCALE GENOMIC DNA]</scope>
    <source>
        <strain evidence="8 9">DSM 45913</strain>
    </source>
</reference>
<dbReference type="InterPro" id="IPR011989">
    <property type="entry name" value="ARM-like"/>
</dbReference>
<evidence type="ECO:0000256" key="1">
    <source>
        <dbReference type="ARBA" id="ARBA00001946"/>
    </source>
</evidence>
<dbReference type="SUPFAM" id="SSF55811">
    <property type="entry name" value="Nudix"/>
    <property type="match status" value="1"/>
</dbReference>
<protein>
    <submittedName>
        <fullName evidence="8">8-oxo-dGTP pyrophosphatase MutT (NUDIX family)/HEAT repeat protein</fullName>
    </submittedName>
</protein>
<dbReference type="CDD" id="cd04690">
    <property type="entry name" value="NUDIX_Hydrolase"/>
    <property type="match status" value="1"/>
</dbReference>
<dbReference type="Pfam" id="PF13646">
    <property type="entry name" value="HEAT_2"/>
    <property type="match status" value="2"/>
</dbReference>
<keyword evidence="9" id="KW-1185">Reference proteome</keyword>
<evidence type="ECO:0000256" key="2">
    <source>
        <dbReference type="ARBA" id="ARBA00005582"/>
    </source>
</evidence>
<dbReference type="Gene3D" id="3.90.79.10">
    <property type="entry name" value="Nucleoside Triphosphate Pyrophosphohydrolase"/>
    <property type="match status" value="1"/>
</dbReference>
<dbReference type="Proteomes" id="UP000583800">
    <property type="component" value="Unassembled WGS sequence"/>
</dbReference>
<dbReference type="SMART" id="SM00567">
    <property type="entry name" value="EZ_HEAT"/>
    <property type="match status" value="6"/>
</dbReference>
<dbReference type="GO" id="GO:0042262">
    <property type="term" value="P:DNA protection"/>
    <property type="evidence" value="ECO:0007669"/>
    <property type="project" value="TreeGrafter"/>
</dbReference>
<proteinExistence type="inferred from homology"/>
<evidence type="ECO:0000313" key="9">
    <source>
        <dbReference type="Proteomes" id="UP000583800"/>
    </source>
</evidence>
<gene>
    <name evidence="8" type="ORF">FHU36_002935</name>
</gene>
<feature type="domain" description="Nudix hydrolase" evidence="7">
    <location>
        <begin position="1503"/>
        <end position="1639"/>
    </location>
</feature>
<dbReference type="GO" id="GO:0008413">
    <property type="term" value="F:8-oxo-7,8-dihydroguanosine triphosphate pyrophosphatase activity"/>
    <property type="evidence" value="ECO:0007669"/>
    <property type="project" value="TreeGrafter"/>
</dbReference>
<evidence type="ECO:0000313" key="8">
    <source>
        <dbReference type="EMBL" id="MBB6346426.1"/>
    </source>
</evidence>
<comment type="caution">
    <text evidence="8">The sequence shown here is derived from an EMBL/GenBank/DDBJ whole genome shotgun (WGS) entry which is preliminary data.</text>
</comment>
<organism evidence="8 9">
    <name type="scientific">Nonomuraea muscovyensis</name>
    <dbReference type="NCBI Taxonomy" id="1124761"/>
    <lineage>
        <taxon>Bacteria</taxon>
        <taxon>Bacillati</taxon>
        <taxon>Actinomycetota</taxon>
        <taxon>Actinomycetes</taxon>
        <taxon>Streptosporangiales</taxon>
        <taxon>Streptosporangiaceae</taxon>
        <taxon>Nonomuraea</taxon>
    </lineage>
</organism>
<feature type="region of interest" description="Disordered" evidence="6">
    <location>
        <begin position="1022"/>
        <end position="1045"/>
    </location>
</feature>
<dbReference type="GO" id="GO:0005737">
    <property type="term" value="C:cytoplasm"/>
    <property type="evidence" value="ECO:0007669"/>
    <property type="project" value="TreeGrafter"/>
</dbReference>
<dbReference type="InterPro" id="IPR016024">
    <property type="entry name" value="ARM-type_fold"/>
</dbReference>
<dbReference type="PROSITE" id="PS51462">
    <property type="entry name" value="NUDIX"/>
    <property type="match status" value="1"/>
</dbReference>